<organism evidence="1 2">
    <name type="scientific">Paenibacillus uliginis N3/975</name>
    <dbReference type="NCBI Taxonomy" id="1313296"/>
    <lineage>
        <taxon>Bacteria</taxon>
        <taxon>Bacillati</taxon>
        <taxon>Bacillota</taxon>
        <taxon>Bacilli</taxon>
        <taxon>Bacillales</taxon>
        <taxon>Paenibacillaceae</taxon>
        <taxon>Paenibacillus</taxon>
    </lineage>
</organism>
<dbReference type="InterPro" id="IPR043519">
    <property type="entry name" value="NT_sf"/>
</dbReference>
<accession>A0A1X7HIS5</accession>
<name>A0A1X7HIS5_9BACL</name>
<dbReference type="Proteomes" id="UP000192940">
    <property type="component" value="Chromosome I"/>
</dbReference>
<proteinExistence type="predicted"/>
<evidence type="ECO:0008006" key="3">
    <source>
        <dbReference type="Google" id="ProtNLM"/>
    </source>
</evidence>
<reference evidence="1 2" key="1">
    <citation type="submission" date="2017-04" db="EMBL/GenBank/DDBJ databases">
        <authorList>
            <person name="Afonso C.L."/>
            <person name="Miller P.J."/>
            <person name="Scott M.A."/>
            <person name="Spackman E."/>
            <person name="Goraichik I."/>
            <person name="Dimitrov K.M."/>
            <person name="Suarez D.L."/>
            <person name="Swayne D.E."/>
        </authorList>
    </citation>
    <scope>NUCLEOTIDE SEQUENCE [LARGE SCALE GENOMIC DNA]</scope>
    <source>
        <strain evidence="1 2">N3/975</strain>
    </source>
</reference>
<evidence type="ECO:0000313" key="1">
    <source>
        <dbReference type="EMBL" id="SMF87450.1"/>
    </source>
</evidence>
<protein>
    <recommendedName>
        <fullName evidence="3">Nucleotidyl transferase AbiEii toxin, Type IV TA system</fullName>
    </recommendedName>
</protein>
<sequence>MGCNMRLNHLPGLTKPLLITAESLNRAEQVWLLGGSCSLLLQGVKLEKAPRDIDIYADAGGISKLHRELNFWAAVTPHLDEEGMYKSVLSHYAIEGYPVELVGGFSVTSHDSAYHVEVEHLLYDWAPENRIQDVSFRLMPLSHELVFNVLRDREDRYKAIADVIWQQPENHAELLKMILSRNNWSQSHLSIIHRLTGITL</sequence>
<keyword evidence="2" id="KW-1185">Reference proteome</keyword>
<gene>
    <name evidence="1" type="ORF">SAMN05661091_3742</name>
</gene>
<dbReference type="STRING" id="1313296.SAMN05661091_3742"/>
<dbReference type="Gene3D" id="3.30.460.40">
    <property type="match status" value="1"/>
</dbReference>
<dbReference type="EMBL" id="LT840184">
    <property type="protein sequence ID" value="SMF87450.1"/>
    <property type="molecule type" value="Genomic_DNA"/>
</dbReference>
<dbReference type="SUPFAM" id="SSF81301">
    <property type="entry name" value="Nucleotidyltransferase"/>
    <property type="match status" value="1"/>
</dbReference>
<dbReference type="AlphaFoldDB" id="A0A1X7HIS5"/>
<evidence type="ECO:0000313" key="2">
    <source>
        <dbReference type="Proteomes" id="UP000192940"/>
    </source>
</evidence>